<organism evidence="2 3">
    <name type="scientific">Mycena indigotica</name>
    <dbReference type="NCBI Taxonomy" id="2126181"/>
    <lineage>
        <taxon>Eukaryota</taxon>
        <taxon>Fungi</taxon>
        <taxon>Dikarya</taxon>
        <taxon>Basidiomycota</taxon>
        <taxon>Agaricomycotina</taxon>
        <taxon>Agaricomycetes</taxon>
        <taxon>Agaricomycetidae</taxon>
        <taxon>Agaricales</taxon>
        <taxon>Marasmiineae</taxon>
        <taxon>Mycenaceae</taxon>
        <taxon>Mycena</taxon>
    </lineage>
</organism>
<accession>A0A8H6T7K9</accession>
<dbReference type="SUPFAM" id="SSF52047">
    <property type="entry name" value="RNI-like"/>
    <property type="match status" value="1"/>
</dbReference>
<dbReference type="Gene3D" id="1.20.1280.50">
    <property type="match status" value="1"/>
</dbReference>
<keyword evidence="3" id="KW-1185">Reference proteome</keyword>
<dbReference type="GeneID" id="59342062"/>
<dbReference type="InterPro" id="IPR036047">
    <property type="entry name" value="F-box-like_dom_sf"/>
</dbReference>
<proteinExistence type="predicted"/>
<dbReference type="InterPro" id="IPR001810">
    <property type="entry name" value="F-box_dom"/>
</dbReference>
<dbReference type="RefSeq" id="XP_037224641.1">
    <property type="nucleotide sequence ID" value="XM_037359546.1"/>
</dbReference>
<reference evidence="2" key="1">
    <citation type="submission" date="2020-05" db="EMBL/GenBank/DDBJ databases">
        <title>Mycena genomes resolve the evolution of fungal bioluminescence.</title>
        <authorList>
            <person name="Tsai I.J."/>
        </authorList>
    </citation>
    <scope>NUCLEOTIDE SEQUENCE</scope>
    <source>
        <strain evidence="2">171206Taipei</strain>
    </source>
</reference>
<protein>
    <submittedName>
        <fullName evidence="2">F-box domain-containing protein</fullName>
    </submittedName>
</protein>
<dbReference type="OrthoDB" id="2269034at2759"/>
<dbReference type="Proteomes" id="UP000636479">
    <property type="component" value="Unassembled WGS sequence"/>
</dbReference>
<comment type="caution">
    <text evidence="2">The sequence shown here is derived from an EMBL/GenBank/DDBJ whole genome shotgun (WGS) entry which is preliminary data.</text>
</comment>
<name>A0A8H6T7K9_9AGAR</name>
<dbReference type="AlphaFoldDB" id="A0A8H6T7K9"/>
<dbReference type="SUPFAM" id="SSF81383">
    <property type="entry name" value="F-box domain"/>
    <property type="match status" value="1"/>
</dbReference>
<evidence type="ECO:0000259" key="1">
    <source>
        <dbReference type="Pfam" id="PF12937"/>
    </source>
</evidence>
<feature type="domain" description="F-box" evidence="1">
    <location>
        <begin position="4"/>
        <end position="58"/>
    </location>
</feature>
<dbReference type="Gene3D" id="3.80.10.10">
    <property type="entry name" value="Ribonuclease Inhibitor"/>
    <property type="match status" value="1"/>
</dbReference>
<sequence length="442" mass="50065">MSIVDVPPEILCLIFEHCIPLESHRVLPSEAPLLLAQISRRWREICFGMPQLWTNVVFSENGSIELFKLWLTRSANYPISLCLHTSRPFRASTFLEAAVAHRSRWREATLSLPYWTYLELGDDAISFPGLRKLELWPNGSTWQDTDTIINVSQAPSLASVSLNQGHGRRYSLPWTQLASLHIYGSATPSSTVDLLRACPGLLHLSHDSPIMDAQLVMEHPNPYKHEVLRSLETKNEWLLPYLTLPALKRLDMRPAGGVVENISTDEFLPAFLARSACQLRYLYLSVNTMGQNAFANILNATMSVEHLRLAFPNPFSQYIAMLESELVLPKLRYLEVEDWMGVGGDHYLGVLNLLIRRVPHLEACKLALYPRRWHIGPYSPRRLSAEATNGFVALADGGLLLRVLTSQRVGREGEPRQVVLVDRFPGWREDLYTVDIESSNCT</sequence>
<evidence type="ECO:0000313" key="2">
    <source>
        <dbReference type="EMBL" id="KAF7312533.1"/>
    </source>
</evidence>
<gene>
    <name evidence="2" type="ORF">MIND_00267200</name>
</gene>
<dbReference type="Pfam" id="PF12937">
    <property type="entry name" value="F-box-like"/>
    <property type="match status" value="1"/>
</dbReference>
<dbReference type="EMBL" id="JACAZF010000002">
    <property type="protein sequence ID" value="KAF7312533.1"/>
    <property type="molecule type" value="Genomic_DNA"/>
</dbReference>
<evidence type="ECO:0000313" key="3">
    <source>
        <dbReference type="Proteomes" id="UP000636479"/>
    </source>
</evidence>
<dbReference type="InterPro" id="IPR032675">
    <property type="entry name" value="LRR_dom_sf"/>
</dbReference>